<feature type="transmembrane region" description="Helical" evidence="3">
    <location>
        <begin position="231"/>
        <end position="250"/>
    </location>
</feature>
<evidence type="ECO:0000259" key="5">
    <source>
        <dbReference type="Pfam" id="PF25023"/>
    </source>
</evidence>
<dbReference type="InterPro" id="IPR056823">
    <property type="entry name" value="TEN-like_YD-shell"/>
</dbReference>
<dbReference type="InterPro" id="IPR050708">
    <property type="entry name" value="T6SS_VgrG/RHS"/>
</dbReference>
<dbReference type="EMBL" id="JABXJJ020000032">
    <property type="protein sequence ID" value="MDI5972474.1"/>
    <property type="molecule type" value="Genomic_DNA"/>
</dbReference>
<dbReference type="Gene3D" id="2.180.10.10">
    <property type="entry name" value="RHS repeat-associated core"/>
    <property type="match status" value="3"/>
</dbReference>
<feature type="region of interest" description="Disordered" evidence="2">
    <location>
        <begin position="120"/>
        <end position="146"/>
    </location>
</feature>
<dbReference type="PANTHER" id="PTHR32305">
    <property type="match status" value="1"/>
</dbReference>
<name>A0AA90H301_9ACTN</name>
<dbReference type="Pfam" id="PF25023">
    <property type="entry name" value="TEN_YD-shell"/>
    <property type="match status" value="2"/>
</dbReference>
<dbReference type="InterPro" id="IPR006530">
    <property type="entry name" value="YD"/>
</dbReference>
<comment type="caution">
    <text evidence="6">The sequence shown here is derived from an EMBL/GenBank/DDBJ whole genome shotgun (WGS) entry which is preliminary data.</text>
</comment>
<evidence type="ECO:0000256" key="3">
    <source>
        <dbReference type="SAM" id="Phobius"/>
    </source>
</evidence>
<feature type="region of interest" description="Disordered" evidence="2">
    <location>
        <begin position="299"/>
        <end position="334"/>
    </location>
</feature>
<gene>
    <name evidence="6" type="ORF">POF50_024560</name>
</gene>
<accession>A0AA90H301</accession>
<evidence type="ECO:0000256" key="2">
    <source>
        <dbReference type="SAM" id="MobiDB-lite"/>
    </source>
</evidence>
<dbReference type="NCBIfam" id="TIGR03696">
    <property type="entry name" value="Rhs_assc_core"/>
    <property type="match status" value="1"/>
</dbReference>
<organism evidence="6">
    <name type="scientific">Streptantibioticus silvisoli</name>
    <dbReference type="NCBI Taxonomy" id="2705255"/>
    <lineage>
        <taxon>Bacteria</taxon>
        <taxon>Bacillati</taxon>
        <taxon>Actinomycetota</taxon>
        <taxon>Actinomycetes</taxon>
        <taxon>Kitasatosporales</taxon>
        <taxon>Streptomycetaceae</taxon>
        <taxon>Streptantibioticus</taxon>
    </lineage>
</organism>
<feature type="compositionally biased region" description="Polar residues" evidence="2">
    <location>
        <begin position="129"/>
        <end position="140"/>
    </location>
</feature>
<dbReference type="InterPro" id="IPR045351">
    <property type="entry name" value="DUF6531"/>
</dbReference>
<dbReference type="PANTHER" id="PTHR32305:SF15">
    <property type="entry name" value="PROTEIN RHSA-RELATED"/>
    <property type="match status" value="1"/>
</dbReference>
<dbReference type="Pfam" id="PF20148">
    <property type="entry name" value="DUF6531"/>
    <property type="match status" value="1"/>
</dbReference>
<protein>
    <submittedName>
        <fullName evidence="6">RHS repeat-associated core domain-containing protein</fullName>
    </submittedName>
</protein>
<sequence>MPERPGPWDLLDRPSDPVVADLPEIDSRLAYFRSLAETMRTEGQRLSRIASGESLQGKYADELRSSSGDVAKDLDQVVGRYEAVVSALGDYRPALDAALLGSSQALDDAIDADAAQRAADAMPKATASDGGQLTTQQEQANTDKTTATDAAAGRLDAAKQKLANVLSALDEAGQSAAATIRKGFNDGLTDSGWDRFKYAFKKFLQILIKVLTYIGMALAVIALVIPGVGEAVFAATVAVAGVTLAANIGLKALGGGSWADLGMAIAGLVTLGGAKILGPAIQGGLKSLTGAVRGGDAVEEGGSGAATDIEDLTDADGMSSAGESKGASYGNDEACTNGDPVDVATGDVLTTETDVSLPGILPLVIERTHRSSWQTGRWFGPGWLSSLDQRLVVSAGRVRGAFADGRVVTWPLPAGDEAVVPDSGPVWTLRPVSNGTYEVHDPRRGLTWTFERSPGDAEEAAAGSFPLAAVSDRTGHRISFSYDAFGAPQAVTHSGGHRVDVTVTDGLVTALTLAGDDEPLRRYVYDEYGNLTGVVNTSGKPLRFSYDPEGRLTGWQDRNEQFYRYSYDEHGRCVAGDGPGGALSGTFVYEPGVTRWTDVSGATTTYEFTGSGRLAAFTDALGHTNHREYDARGNVTAETDPLGRVTRYTRDAHGNITVITAPDGGRATAEYDSRGLRTVMTNPDGSTWRQEYDERGNRTSTTGPDGSVTRFGHDEAGHLAGVTGPDGSVTEVVCGAMGIPVEVTTPDGARTRYELDARGQVTRVTLPDGSVTCLGWTPEGQLASRTRPDGKAESFWRDAEGNLSRYVDAAGAVTSYEHGPFDSVTAEISPDGTRTEFVHDHALRLTEVRHGSLTWHYDYDPAGRLAAQTDYNGATTTYAYDAAGQFIRQANAAGQETTFGYDVLGNMTERVAGGIRSSFGYDAAGHLLRARNPEAEVRFARDALGRVITETCNGRSVRTSFDGTGRVAGRVTPSGLATDWEFDTAGRPVAVTAAGRQWRFGYNTADQETDRALPGGLSLVQEWDRRGGLTLQSLTGPGRQIQRRSYRYRDDGVPHRVDDLLAGDRSLALDPAGRVTAVTGPDWAEQYSYDRAGNIVSATWSLPSGAAAPSLDSGSQGGRQVTGTRVTQAGNVRYRYDAAGRIVTRTRTRISRKPESWHYVWDADNRLTSVTTPEGGKWRYLYDAFGRRVSKQHVSPDGHLLSETRYTWNGSVLVEQAEVSDCGERVTAWEYRPGTHTPILQTERESVRDAPQEEIDQRFYSIITDLTGAPVELLAEDGTLAGRQQRTLWGATVWNSGGASTPLRFPGQYEDQETGLHYNNQRYYDPLIGSYLSPDPLGLEAGPNNHAYVANPYLLIDPLGLQGCGVSEYTHIVIDKEGAGLGQLRSSLDTQGLQTAANRGIKLPSGSVKMGHDQHVFMWDKTAKGIDGASGIVSHAGQDGSILVKIRWANLKEPTWLSSGTLKTDGMGVLGGASKTGAWAYQGDIPRKYLFIDKVDWADQPGFQDWLDGKGWPESNA</sequence>
<dbReference type="Pfam" id="PF05593">
    <property type="entry name" value="RHS_repeat"/>
    <property type="match status" value="5"/>
</dbReference>
<proteinExistence type="predicted"/>
<feature type="domain" description="Teneurin-like YD-shell" evidence="5">
    <location>
        <begin position="1256"/>
        <end position="1335"/>
    </location>
</feature>
<reference evidence="6" key="1">
    <citation type="submission" date="2023-05" db="EMBL/GenBank/DDBJ databases">
        <title>Streptantibioticus silvisoli sp. nov., acidotolerant actinomycetes 1 from pine litter.</title>
        <authorList>
            <person name="Swiecimska M."/>
            <person name="Golinska P."/>
            <person name="Sangal V."/>
            <person name="Wachnowicz B."/>
            <person name="Goodfellow M."/>
        </authorList>
    </citation>
    <scope>NUCLEOTIDE SEQUENCE</scope>
    <source>
        <strain evidence="6">SL13</strain>
    </source>
</reference>
<dbReference type="RefSeq" id="WP_271314664.1">
    <property type="nucleotide sequence ID" value="NZ_JABXJJ020000032.1"/>
</dbReference>
<evidence type="ECO:0000259" key="4">
    <source>
        <dbReference type="Pfam" id="PF20148"/>
    </source>
</evidence>
<dbReference type="Gene3D" id="3.90.930.1">
    <property type="match status" value="1"/>
</dbReference>
<evidence type="ECO:0000256" key="1">
    <source>
        <dbReference type="ARBA" id="ARBA00022737"/>
    </source>
</evidence>
<feature type="domain" description="DUF6531" evidence="4">
    <location>
        <begin position="338"/>
        <end position="409"/>
    </location>
</feature>
<feature type="transmembrane region" description="Helical" evidence="3">
    <location>
        <begin position="257"/>
        <end position="277"/>
    </location>
</feature>
<keyword evidence="3" id="KW-1133">Transmembrane helix</keyword>
<feature type="transmembrane region" description="Helical" evidence="3">
    <location>
        <begin position="206"/>
        <end position="225"/>
    </location>
</feature>
<dbReference type="InterPro" id="IPR031325">
    <property type="entry name" value="RHS_repeat"/>
</dbReference>
<evidence type="ECO:0000313" key="6">
    <source>
        <dbReference type="EMBL" id="MDI5972474.1"/>
    </source>
</evidence>
<keyword evidence="3" id="KW-0472">Membrane</keyword>
<dbReference type="NCBIfam" id="TIGR01643">
    <property type="entry name" value="YD_repeat_2x"/>
    <property type="match status" value="12"/>
</dbReference>
<keyword evidence="3" id="KW-0812">Transmembrane</keyword>
<keyword evidence="1" id="KW-0677">Repeat</keyword>
<feature type="domain" description="Teneurin-like YD-shell" evidence="5">
    <location>
        <begin position="833"/>
        <end position="954"/>
    </location>
</feature>
<dbReference type="InterPro" id="IPR022385">
    <property type="entry name" value="Rhs_assc_core"/>
</dbReference>